<evidence type="ECO:0000256" key="1">
    <source>
        <dbReference type="ARBA" id="ARBA00001974"/>
    </source>
</evidence>
<proteinExistence type="predicted"/>
<dbReference type="GO" id="GO:0016491">
    <property type="term" value="F:oxidoreductase activity"/>
    <property type="evidence" value="ECO:0007669"/>
    <property type="project" value="UniProtKB-KW"/>
</dbReference>
<name>A0ABV4U665_9BACT</name>
<evidence type="ECO:0000256" key="2">
    <source>
        <dbReference type="ARBA" id="ARBA00023002"/>
    </source>
</evidence>
<dbReference type="PANTHER" id="PTHR42923:SF47">
    <property type="entry name" value="BLR3003 PROTEIN"/>
    <property type="match status" value="1"/>
</dbReference>
<keyword evidence="2 4" id="KW-0560">Oxidoreductase</keyword>
<protein>
    <submittedName>
        <fullName evidence="4">Hydroxysqualene dehydroxylase HpnE</fullName>
        <ecNumber evidence="4">1.17.8.1</ecNumber>
    </submittedName>
</protein>
<dbReference type="InterPro" id="IPR050464">
    <property type="entry name" value="Zeta_carotene_desat/Oxidored"/>
</dbReference>
<evidence type="ECO:0000313" key="5">
    <source>
        <dbReference type="Proteomes" id="UP001575105"/>
    </source>
</evidence>
<dbReference type="Pfam" id="PF01593">
    <property type="entry name" value="Amino_oxidase"/>
    <property type="match status" value="1"/>
</dbReference>
<dbReference type="InterPro" id="IPR002937">
    <property type="entry name" value="Amino_oxidase"/>
</dbReference>
<dbReference type="Gene3D" id="3.50.50.60">
    <property type="entry name" value="FAD/NAD(P)-binding domain"/>
    <property type="match status" value="1"/>
</dbReference>
<keyword evidence="5" id="KW-1185">Reference proteome</keyword>
<dbReference type="PANTHER" id="PTHR42923">
    <property type="entry name" value="PROTOPORPHYRINOGEN OXIDASE"/>
    <property type="match status" value="1"/>
</dbReference>
<dbReference type="PRINTS" id="PR00757">
    <property type="entry name" value="AMINEOXDASEF"/>
</dbReference>
<evidence type="ECO:0000313" key="4">
    <source>
        <dbReference type="EMBL" id="MFA9478807.1"/>
    </source>
</evidence>
<organism evidence="4 5">
    <name type="scientific">Natronomicrosphaera hydrolytica</name>
    <dbReference type="NCBI Taxonomy" id="3242702"/>
    <lineage>
        <taxon>Bacteria</taxon>
        <taxon>Pseudomonadati</taxon>
        <taxon>Planctomycetota</taxon>
        <taxon>Phycisphaerae</taxon>
        <taxon>Phycisphaerales</taxon>
        <taxon>Phycisphaeraceae</taxon>
        <taxon>Natronomicrosphaera</taxon>
    </lineage>
</organism>
<dbReference type="EC" id="1.17.8.1" evidence="4"/>
<dbReference type="InterPro" id="IPR001613">
    <property type="entry name" value="Flavin_amine_oxidase"/>
</dbReference>
<dbReference type="NCBIfam" id="TIGR03467">
    <property type="entry name" value="HpnE"/>
    <property type="match status" value="1"/>
</dbReference>
<dbReference type="RefSeq" id="WP_425345732.1">
    <property type="nucleotide sequence ID" value="NZ_JBGUBD010000006.1"/>
</dbReference>
<dbReference type="Proteomes" id="UP001575105">
    <property type="component" value="Unassembled WGS sequence"/>
</dbReference>
<dbReference type="InterPro" id="IPR036188">
    <property type="entry name" value="FAD/NAD-bd_sf"/>
</dbReference>
<evidence type="ECO:0000259" key="3">
    <source>
        <dbReference type="Pfam" id="PF01593"/>
    </source>
</evidence>
<dbReference type="SUPFAM" id="SSF51905">
    <property type="entry name" value="FAD/NAD(P)-binding domain"/>
    <property type="match status" value="1"/>
</dbReference>
<comment type="cofactor">
    <cofactor evidence="1">
        <name>FAD</name>
        <dbReference type="ChEBI" id="CHEBI:57692"/>
    </cofactor>
</comment>
<dbReference type="EMBL" id="JBGUBD010000006">
    <property type="protein sequence ID" value="MFA9478807.1"/>
    <property type="molecule type" value="Genomic_DNA"/>
</dbReference>
<comment type="caution">
    <text evidence="4">The sequence shown here is derived from an EMBL/GenBank/DDBJ whole genome shotgun (WGS) entry which is preliminary data.</text>
</comment>
<sequence length="496" mass="54386">MSHPSSHTTGTTSSAHGRRVIVVGGGLAGIAAGVRLAEAGVAVTLVESRKRLGGRATSFTDPDTGEVLDNCQHVLMRSCTHLIDLYQRLGVADRIRWQRALYFAGRDGHIDTLEPDDVPAPLHMLRPLWRLENLTGQEKWAIAQGMLSILQVSRKGRDRYANESFADWLKSHRQPAGAIEKFWSLIITSACNESLDRVAANYAIQVFQEGFLYEDSASEMGLSTVPLVELYDSVERRLREAAGGAGEVLTGTSADSFEYYNGKVTALRLGEGKQLEADAYIAAVPFDRLAKMTSEGMAKADARLAHLNDFESSPILGIHLFLRRPDGAPVMSLPHLSLMQSPLHWIFNKGVGRRRRDDNGLPADRVQHLHGVISAAHDWVERSADDIRDMALAELRNVIPQARDAELVHARVIKEKRATFSITPGIDSIRPKTAGAIPNFYLAGDWVQTHWPATMEGATRSGYAAADAVLEQLGLEAAGEPIETMQPGLLYRLMSG</sequence>
<feature type="domain" description="Amine oxidase" evidence="3">
    <location>
        <begin position="27"/>
        <end position="470"/>
    </location>
</feature>
<accession>A0ABV4U665</accession>
<gene>
    <name evidence="4" type="primary">hpnE</name>
    <name evidence="4" type="ORF">ACERK3_10920</name>
</gene>
<reference evidence="4 5" key="1">
    <citation type="submission" date="2024-08" db="EMBL/GenBank/DDBJ databases">
        <title>Whole-genome sequencing of halo(alkali)philic microorganisms from hypersaline lakes.</title>
        <authorList>
            <person name="Sorokin D.Y."/>
            <person name="Merkel A.Y."/>
            <person name="Messina E."/>
            <person name="Yakimov M."/>
        </authorList>
    </citation>
    <scope>NUCLEOTIDE SEQUENCE [LARGE SCALE GENOMIC DNA]</scope>
    <source>
        <strain evidence="4 5">AB-hyl4</strain>
    </source>
</reference>
<dbReference type="InterPro" id="IPR017830">
    <property type="entry name" value="SQase_HpnE"/>
</dbReference>